<keyword evidence="5" id="KW-1185">Reference proteome</keyword>
<name>A0A3D8TW61_9LIST</name>
<organism evidence="4 5">
    <name type="scientific">Listeria kieliensis</name>
    <dbReference type="NCBI Taxonomy" id="1621700"/>
    <lineage>
        <taxon>Bacteria</taxon>
        <taxon>Bacillati</taxon>
        <taxon>Bacillota</taxon>
        <taxon>Bacilli</taxon>
        <taxon>Bacillales</taxon>
        <taxon>Listeriaceae</taxon>
        <taxon>Listeria</taxon>
    </lineage>
</organism>
<feature type="region of interest" description="Disordered" evidence="1">
    <location>
        <begin position="32"/>
        <end position="70"/>
    </location>
</feature>
<proteinExistence type="predicted"/>
<gene>
    <name evidence="4" type="ORF">UR08_01520</name>
</gene>
<protein>
    <recommendedName>
        <fullName evidence="3">WxL domain-containing protein</fullName>
    </recommendedName>
</protein>
<dbReference type="RefSeq" id="WP_115751908.1">
    <property type="nucleotide sequence ID" value="NZ_LARY01000001.1"/>
</dbReference>
<feature type="domain" description="WxL" evidence="3">
    <location>
        <begin position="28"/>
        <end position="239"/>
    </location>
</feature>
<evidence type="ECO:0000259" key="3">
    <source>
        <dbReference type="Pfam" id="PF13731"/>
    </source>
</evidence>
<dbReference type="Pfam" id="PF13731">
    <property type="entry name" value="WxL"/>
    <property type="match status" value="1"/>
</dbReference>
<dbReference type="AlphaFoldDB" id="A0A3D8TW61"/>
<dbReference type="EMBL" id="LARY01000001">
    <property type="protein sequence ID" value="RDX02234.1"/>
    <property type="molecule type" value="Genomic_DNA"/>
</dbReference>
<feature type="signal peptide" evidence="2">
    <location>
        <begin position="1"/>
        <end position="28"/>
    </location>
</feature>
<dbReference type="Proteomes" id="UP000257055">
    <property type="component" value="Unassembled WGS sequence"/>
</dbReference>
<evidence type="ECO:0000256" key="1">
    <source>
        <dbReference type="SAM" id="MobiDB-lite"/>
    </source>
</evidence>
<reference evidence="5" key="1">
    <citation type="submission" date="2015-04" db="EMBL/GenBank/DDBJ databases">
        <authorList>
            <person name="Schardt J."/>
            <person name="Mueller-Herbst S."/>
            <person name="Scherer S."/>
            <person name="Huptas C."/>
        </authorList>
    </citation>
    <scope>NUCLEOTIDE SEQUENCE [LARGE SCALE GENOMIC DNA]</scope>
    <source>
        <strain evidence="5">Kiel-L1</strain>
    </source>
</reference>
<evidence type="ECO:0000313" key="5">
    <source>
        <dbReference type="Proteomes" id="UP000257055"/>
    </source>
</evidence>
<feature type="chain" id="PRO_5017759517" description="WxL domain-containing protein" evidence="2">
    <location>
        <begin position="29"/>
        <end position="244"/>
    </location>
</feature>
<dbReference type="InterPro" id="IPR027994">
    <property type="entry name" value="WxL_dom"/>
</dbReference>
<comment type="caution">
    <text evidence="4">The sequence shown here is derived from an EMBL/GenBank/DDBJ whole genome shotgun (WGS) entry which is preliminary data.</text>
</comment>
<evidence type="ECO:0000256" key="2">
    <source>
        <dbReference type="SAM" id="SignalP"/>
    </source>
</evidence>
<sequence length="244" mass="25501">MKTKTKMMTASALGFALLVSGTAYQVEAASTTSNAKVNFKSDESGTTKPKDPTKPEEEFVPEEDPNPTTGSLRIDFASSLDFGEQTISGEAKDYFAKFTKGTDSAGADRFVPSYVQVTDNSGKNAGWTLEVSGSEFKNGDAVLEGAELTLSGTTLASTMDAKFKPETVANKVVVNGASQTVVDAKAEQGMGTWTAAFGNAPGTSATDTNENVKLHVPAEAKKLPGTYTSTLTWTLTAGPTAPSL</sequence>
<keyword evidence="2" id="KW-0732">Signal</keyword>
<evidence type="ECO:0000313" key="4">
    <source>
        <dbReference type="EMBL" id="RDX02234.1"/>
    </source>
</evidence>
<feature type="compositionally biased region" description="Basic and acidic residues" evidence="1">
    <location>
        <begin position="39"/>
        <end position="57"/>
    </location>
</feature>
<accession>A0A3D8TW61</accession>